<evidence type="ECO:0000313" key="1">
    <source>
        <dbReference type="EMBL" id="CAC5385416.1"/>
    </source>
</evidence>
<gene>
    <name evidence="1" type="ORF">MCOR_20962</name>
</gene>
<proteinExistence type="predicted"/>
<dbReference type="AlphaFoldDB" id="A0A6J8BP83"/>
<dbReference type="EMBL" id="CACVKT020003708">
    <property type="protein sequence ID" value="CAC5385416.1"/>
    <property type="molecule type" value="Genomic_DNA"/>
</dbReference>
<dbReference type="Proteomes" id="UP000507470">
    <property type="component" value="Unassembled WGS sequence"/>
</dbReference>
<organism evidence="1 2">
    <name type="scientific">Mytilus coruscus</name>
    <name type="common">Sea mussel</name>
    <dbReference type="NCBI Taxonomy" id="42192"/>
    <lineage>
        <taxon>Eukaryota</taxon>
        <taxon>Metazoa</taxon>
        <taxon>Spiralia</taxon>
        <taxon>Lophotrochozoa</taxon>
        <taxon>Mollusca</taxon>
        <taxon>Bivalvia</taxon>
        <taxon>Autobranchia</taxon>
        <taxon>Pteriomorphia</taxon>
        <taxon>Mytilida</taxon>
        <taxon>Mytiloidea</taxon>
        <taxon>Mytilidae</taxon>
        <taxon>Mytilinae</taxon>
        <taxon>Mytilus</taxon>
    </lineage>
</organism>
<dbReference type="GO" id="GO:0003676">
    <property type="term" value="F:nucleic acid binding"/>
    <property type="evidence" value="ECO:0007669"/>
    <property type="project" value="InterPro"/>
</dbReference>
<evidence type="ECO:0000313" key="2">
    <source>
        <dbReference type="Proteomes" id="UP000507470"/>
    </source>
</evidence>
<reference evidence="1 2" key="1">
    <citation type="submission" date="2020-06" db="EMBL/GenBank/DDBJ databases">
        <authorList>
            <person name="Li R."/>
            <person name="Bekaert M."/>
        </authorList>
    </citation>
    <scope>NUCLEOTIDE SEQUENCE [LARGE SCALE GENOMIC DNA]</scope>
    <source>
        <strain evidence="2">wild</strain>
    </source>
</reference>
<keyword evidence="2" id="KW-1185">Reference proteome</keyword>
<name>A0A6J8BP83_MYTCO</name>
<dbReference type="Gene3D" id="3.30.420.10">
    <property type="entry name" value="Ribonuclease H-like superfamily/Ribonuclease H"/>
    <property type="match status" value="1"/>
</dbReference>
<sequence>MVWGSISFNHKTTLITMNGSLNAQRYIDEVLRLTVITFMARHQDVNLFQQDDARAHSPRLTTVFINNNHVQTLPWPAFLPDLGPIEHLWDQIGQAVRRREPPPVTLRQLEIALRKEWTNIPQHRIRCLENYSNKTKMNSFNKKFVKIKVQPSNVSKNSSP</sequence>
<evidence type="ECO:0008006" key="3">
    <source>
        <dbReference type="Google" id="ProtNLM"/>
    </source>
</evidence>
<dbReference type="OrthoDB" id="6286709at2759"/>
<accession>A0A6J8BP83</accession>
<protein>
    <recommendedName>
        <fullName evidence="3">Tc1-like transposase DDE domain-containing protein</fullName>
    </recommendedName>
</protein>
<dbReference type="InterPro" id="IPR036397">
    <property type="entry name" value="RNaseH_sf"/>
</dbReference>